<dbReference type="SMART" id="SM00304">
    <property type="entry name" value="HAMP"/>
    <property type="match status" value="1"/>
</dbReference>
<comment type="subcellular location">
    <subcellularLocation>
        <location evidence="1">Cell membrane</location>
    </subcellularLocation>
</comment>
<feature type="transmembrane region" description="Helical" evidence="7">
    <location>
        <begin position="113"/>
        <end position="134"/>
    </location>
</feature>
<dbReference type="Gene3D" id="1.10.287.950">
    <property type="entry name" value="Methyl-accepting chemotaxis protein"/>
    <property type="match status" value="1"/>
</dbReference>
<dbReference type="Pfam" id="PF00015">
    <property type="entry name" value="MCPsignal"/>
    <property type="match status" value="1"/>
</dbReference>
<name>A0A927CMF9_9BACL</name>
<feature type="domain" description="HAMP" evidence="9">
    <location>
        <begin position="132"/>
        <end position="184"/>
    </location>
</feature>
<evidence type="ECO:0000259" key="8">
    <source>
        <dbReference type="PROSITE" id="PS50111"/>
    </source>
</evidence>
<evidence type="ECO:0000256" key="6">
    <source>
        <dbReference type="PROSITE-ProRule" id="PRU00284"/>
    </source>
</evidence>
<comment type="similarity">
    <text evidence="5">Belongs to the methyl-accepting chemotaxis (MCP) protein family.</text>
</comment>
<keyword evidence="2" id="KW-1003">Cell membrane</keyword>
<dbReference type="CDD" id="cd06225">
    <property type="entry name" value="HAMP"/>
    <property type="match status" value="1"/>
</dbReference>
<evidence type="ECO:0000256" key="7">
    <source>
        <dbReference type="SAM" id="Phobius"/>
    </source>
</evidence>
<dbReference type="Proteomes" id="UP000632125">
    <property type="component" value="Unassembled WGS sequence"/>
</dbReference>
<dbReference type="Pfam" id="PF00672">
    <property type="entry name" value="HAMP"/>
    <property type="match status" value="1"/>
</dbReference>
<reference evidence="10" key="1">
    <citation type="submission" date="2020-09" db="EMBL/GenBank/DDBJ databases">
        <title>A novel bacterium of genus Paenibacillus, isolated from South China Sea.</title>
        <authorList>
            <person name="Huang H."/>
            <person name="Mo K."/>
            <person name="Hu Y."/>
        </authorList>
    </citation>
    <scope>NUCLEOTIDE SEQUENCE</scope>
    <source>
        <strain evidence="10">IB182493</strain>
    </source>
</reference>
<dbReference type="PROSITE" id="PS50885">
    <property type="entry name" value="HAMP"/>
    <property type="match status" value="1"/>
</dbReference>
<dbReference type="Gene3D" id="6.10.340.10">
    <property type="match status" value="1"/>
</dbReference>
<dbReference type="CDD" id="cd11386">
    <property type="entry name" value="MCP_signal"/>
    <property type="match status" value="1"/>
</dbReference>
<accession>A0A927CMF9</accession>
<dbReference type="EMBL" id="JACXIY010000014">
    <property type="protein sequence ID" value="MBD2869273.1"/>
    <property type="molecule type" value="Genomic_DNA"/>
</dbReference>
<dbReference type="PANTHER" id="PTHR32089">
    <property type="entry name" value="METHYL-ACCEPTING CHEMOTAXIS PROTEIN MCPB"/>
    <property type="match status" value="1"/>
</dbReference>
<feature type="domain" description="Methyl-accepting transducer" evidence="8">
    <location>
        <begin position="203"/>
        <end position="439"/>
    </location>
</feature>
<dbReference type="PANTHER" id="PTHR32089:SF112">
    <property type="entry name" value="LYSOZYME-LIKE PROTEIN-RELATED"/>
    <property type="match status" value="1"/>
</dbReference>
<keyword evidence="4 6" id="KW-0807">Transducer</keyword>
<sequence length="489" mass="52538">MNGLKYLYTLAKTEREGSDIYYYVVDGAPPDVDSEDFSALGDQEENEYPGMVRAFAEGAPQTGELTNDPEYGATITAYVPIRSEDGRLLGILGADFDATNVYALMDANRKTTLYVTIGLIAGGIILVVLLAAYLTRPLQKLTSQVAKVREGDLTVFIKADRKDEIGHLANTFQQLVTNTRTSIKSMRDASEKLLRASDGVSRHARSTTDASRLIASSIQEASGGANIQVIRAADMTKAVEGVTHGMLRITESAAIVSDVAQATMEQTEKGNAMIVHAMSEMEAIHDTAEQMRRATKHLESRSGEIGDISTVMAAIAKQTNLLALNAAIEASHAGEHGKGFAVVAEEVRKLATQSQQSATQIGELIEAILEQTSRLSASMETNAEKVQSGLHLVKDAGAAFHSILAGLSKVNEQLHEVSAASEQVSAESEEVSASVEEMERISRRAALHFEQIADNSNGQIVSMDEVSASAESIRSMSDELTSLGKRFVV</sequence>
<comment type="caution">
    <text evidence="10">The sequence shown here is derived from an EMBL/GenBank/DDBJ whole genome shotgun (WGS) entry which is preliminary data.</text>
</comment>
<evidence type="ECO:0000259" key="9">
    <source>
        <dbReference type="PROSITE" id="PS50885"/>
    </source>
</evidence>
<dbReference type="InterPro" id="IPR003660">
    <property type="entry name" value="HAMP_dom"/>
</dbReference>
<proteinExistence type="inferred from homology"/>
<keyword evidence="11" id="KW-1185">Reference proteome</keyword>
<dbReference type="AlphaFoldDB" id="A0A927CMF9"/>
<evidence type="ECO:0000256" key="2">
    <source>
        <dbReference type="ARBA" id="ARBA00022475"/>
    </source>
</evidence>
<evidence type="ECO:0000256" key="5">
    <source>
        <dbReference type="ARBA" id="ARBA00029447"/>
    </source>
</evidence>
<gene>
    <name evidence="10" type="ORF">IDH41_11855</name>
</gene>
<evidence type="ECO:0000256" key="1">
    <source>
        <dbReference type="ARBA" id="ARBA00004236"/>
    </source>
</evidence>
<evidence type="ECO:0000313" key="10">
    <source>
        <dbReference type="EMBL" id="MBD2869273.1"/>
    </source>
</evidence>
<evidence type="ECO:0000256" key="3">
    <source>
        <dbReference type="ARBA" id="ARBA00023136"/>
    </source>
</evidence>
<dbReference type="CDD" id="cd18773">
    <property type="entry name" value="PDC1_HK_sensor"/>
    <property type="match status" value="1"/>
</dbReference>
<evidence type="ECO:0000313" key="11">
    <source>
        <dbReference type="Proteomes" id="UP000632125"/>
    </source>
</evidence>
<dbReference type="SMART" id="SM00283">
    <property type="entry name" value="MA"/>
    <property type="match status" value="1"/>
</dbReference>
<dbReference type="GO" id="GO:0005886">
    <property type="term" value="C:plasma membrane"/>
    <property type="evidence" value="ECO:0007669"/>
    <property type="project" value="UniProtKB-SubCell"/>
</dbReference>
<dbReference type="InterPro" id="IPR004089">
    <property type="entry name" value="MCPsignal_dom"/>
</dbReference>
<keyword evidence="7" id="KW-1133">Transmembrane helix</keyword>
<dbReference type="PROSITE" id="PS50111">
    <property type="entry name" value="CHEMOTAXIS_TRANSDUC_2"/>
    <property type="match status" value="1"/>
</dbReference>
<protein>
    <submittedName>
        <fullName evidence="10">Methyl-accepting chemotaxis protein</fullName>
    </submittedName>
</protein>
<organism evidence="10 11">
    <name type="scientific">Paenibacillus arenilitoris</name>
    <dbReference type="NCBI Taxonomy" id="2772299"/>
    <lineage>
        <taxon>Bacteria</taxon>
        <taxon>Bacillati</taxon>
        <taxon>Bacillota</taxon>
        <taxon>Bacilli</taxon>
        <taxon>Bacillales</taxon>
        <taxon>Paenibacillaceae</taxon>
        <taxon>Paenibacillus</taxon>
    </lineage>
</organism>
<dbReference type="SUPFAM" id="SSF58104">
    <property type="entry name" value="Methyl-accepting chemotaxis protein (MCP) signaling domain"/>
    <property type="match status" value="1"/>
</dbReference>
<keyword evidence="7" id="KW-0812">Transmembrane</keyword>
<keyword evidence="3 7" id="KW-0472">Membrane</keyword>
<dbReference type="GO" id="GO:0007165">
    <property type="term" value="P:signal transduction"/>
    <property type="evidence" value="ECO:0007669"/>
    <property type="project" value="UniProtKB-KW"/>
</dbReference>
<evidence type="ECO:0000256" key="4">
    <source>
        <dbReference type="ARBA" id="ARBA00023224"/>
    </source>
</evidence>